<dbReference type="AlphaFoldDB" id="A0A9D2TGD9"/>
<evidence type="ECO:0000313" key="4">
    <source>
        <dbReference type="Proteomes" id="UP000823854"/>
    </source>
</evidence>
<dbReference type="GO" id="GO:0004519">
    <property type="term" value="F:endonuclease activity"/>
    <property type="evidence" value="ECO:0007669"/>
    <property type="project" value="UniProtKB-KW"/>
</dbReference>
<organism evidence="3 4">
    <name type="scientific">Candidatus Brachybacterium intestinipullorum</name>
    <dbReference type="NCBI Taxonomy" id="2838512"/>
    <lineage>
        <taxon>Bacteria</taxon>
        <taxon>Bacillati</taxon>
        <taxon>Actinomycetota</taxon>
        <taxon>Actinomycetes</taxon>
        <taxon>Micrococcales</taxon>
        <taxon>Dermabacteraceae</taxon>
        <taxon>Brachybacterium</taxon>
    </lineage>
</organism>
<proteinExistence type="predicted"/>
<dbReference type="SMART" id="SM00507">
    <property type="entry name" value="HNHc"/>
    <property type="match status" value="1"/>
</dbReference>
<protein>
    <submittedName>
        <fullName evidence="3">HNH endonuclease</fullName>
    </submittedName>
</protein>
<feature type="region of interest" description="Disordered" evidence="1">
    <location>
        <begin position="526"/>
        <end position="549"/>
    </location>
</feature>
<gene>
    <name evidence="3" type="ORF">H9932_06795</name>
</gene>
<dbReference type="Pfam" id="PF01844">
    <property type="entry name" value="HNH"/>
    <property type="match status" value="1"/>
</dbReference>
<reference evidence="3" key="2">
    <citation type="submission" date="2021-04" db="EMBL/GenBank/DDBJ databases">
        <authorList>
            <person name="Gilroy R."/>
        </authorList>
    </citation>
    <scope>NUCLEOTIDE SEQUENCE</scope>
    <source>
        <strain evidence="3">CHK130-7132</strain>
    </source>
</reference>
<evidence type="ECO:0000256" key="1">
    <source>
        <dbReference type="SAM" id="MobiDB-lite"/>
    </source>
</evidence>
<dbReference type="EMBL" id="DWWC01000125">
    <property type="protein sequence ID" value="HJC69370.1"/>
    <property type="molecule type" value="Genomic_DNA"/>
</dbReference>
<evidence type="ECO:0000313" key="3">
    <source>
        <dbReference type="EMBL" id="HJC69370.1"/>
    </source>
</evidence>
<name>A0A9D2TGD9_9MICO</name>
<reference evidence="3" key="1">
    <citation type="journal article" date="2021" name="PeerJ">
        <title>Extensive microbial diversity within the chicken gut microbiome revealed by metagenomics and culture.</title>
        <authorList>
            <person name="Gilroy R."/>
            <person name="Ravi A."/>
            <person name="Getino M."/>
            <person name="Pursley I."/>
            <person name="Horton D.L."/>
            <person name="Alikhan N.F."/>
            <person name="Baker D."/>
            <person name="Gharbi K."/>
            <person name="Hall N."/>
            <person name="Watson M."/>
            <person name="Adriaenssens E.M."/>
            <person name="Foster-Nyarko E."/>
            <person name="Jarju S."/>
            <person name="Secka A."/>
            <person name="Antonio M."/>
            <person name="Oren A."/>
            <person name="Chaudhuri R.R."/>
            <person name="La Ragione R."/>
            <person name="Hildebrand F."/>
            <person name="Pallen M.J."/>
        </authorList>
    </citation>
    <scope>NUCLEOTIDE SEQUENCE</scope>
    <source>
        <strain evidence="3">CHK130-7132</strain>
    </source>
</reference>
<dbReference type="GO" id="GO:0003676">
    <property type="term" value="F:nucleic acid binding"/>
    <property type="evidence" value="ECO:0007669"/>
    <property type="project" value="InterPro"/>
</dbReference>
<evidence type="ECO:0000259" key="2">
    <source>
        <dbReference type="SMART" id="SM00507"/>
    </source>
</evidence>
<dbReference type="Proteomes" id="UP000823854">
    <property type="component" value="Unassembled WGS sequence"/>
</dbReference>
<feature type="region of interest" description="Disordered" evidence="1">
    <location>
        <begin position="435"/>
        <end position="510"/>
    </location>
</feature>
<keyword evidence="3" id="KW-0255">Endonuclease</keyword>
<feature type="compositionally biased region" description="Basic and acidic residues" evidence="1">
    <location>
        <begin position="526"/>
        <end position="538"/>
    </location>
</feature>
<feature type="domain" description="HNH nuclease" evidence="2">
    <location>
        <begin position="337"/>
        <end position="387"/>
    </location>
</feature>
<dbReference type="GO" id="GO:0008270">
    <property type="term" value="F:zinc ion binding"/>
    <property type="evidence" value="ECO:0007669"/>
    <property type="project" value="InterPro"/>
</dbReference>
<comment type="caution">
    <text evidence="3">The sequence shown here is derived from an EMBL/GenBank/DDBJ whole genome shotgun (WGS) entry which is preliminary data.</text>
</comment>
<dbReference type="InterPro" id="IPR002711">
    <property type="entry name" value="HNH"/>
</dbReference>
<feature type="compositionally biased region" description="Polar residues" evidence="1">
    <location>
        <begin position="445"/>
        <end position="456"/>
    </location>
</feature>
<dbReference type="CDD" id="cd00085">
    <property type="entry name" value="HNHc"/>
    <property type="match status" value="1"/>
</dbReference>
<keyword evidence="3" id="KW-0540">Nuclease</keyword>
<sequence>MGELDLLAVRAVLSELGAHGSSSLDAMSVDGTIALLEGIVGLESALESVRARAVVHLEDAVKEDCLRRDESPRQAARVARSEAARALKKSRSVAGRTLATSRRLVRSMPGMLTALSHARMVPQAAHKVGSVVGPATPEQRRQVDEILSSRLSALEGCGSLEWGDQAAKILHALDPEGAAARHHAAKKDRHVRVRRTDHGMAQVTAVIPGIDGARIRKGLSVAAESARAQGDRRGHQQIMADLFADALIGRADGVDPTSLDVGIVITDRSLLSPAHADAALVEGFGAVPYEHAREEMLRAAQSEDDPELALTLRRLYADVDVGDLVAVESTARAFPPALKRFLMIAHQTCRAPHCDAPIRQMDHIVPWSQGGATSLDNGNGLCAGDNQKEISGERAEVVRDEDGVRRTVRWTTRHGQTASRGAIDLDPVGTYRRRRAKHLARSTDPETQNDSAQESGPPTEPAAPRDDALQLGPPTERGTRPDIAPPDGAENGGAQQGDAPHHDELGTATLDRALEDLRVRLTDLPLRHGTDRPGRHPGDWIVLRGSRGR</sequence>
<accession>A0A9D2TGD9</accession>
<dbReference type="InterPro" id="IPR003615">
    <property type="entry name" value="HNH_nuc"/>
</dbReference>
<keyword evidence="3" id="KW-0378">Hydrolase</keyword>